<evidence type="ECO:0000256" key="3">
    <source>
        <dbReference type="HAMAP-Rule" id="MF_00274"/>
    </source>
</evidence>
<dbReference type="PIRSF" id="PIRSF004555">
    <property type="entry name" value="UCP004555"/>
    <property type="match status" value="1"/>
</dbReference>
<dbReference type="GO" id="GO:0043590">
    <property type="term" value="C:bacterial nucleoid"/>
    <property type="evidence" value="ECO:0007669"/>
    <property type="project" value="UniProtKB-UniRule"/>
</dbReference>
<dbReference type="Proteomes" id="UP000186112">
    <property type="component" value="Unassembled WGS sequence"/>
</dbReference>
<feature type="region of interest" description="Disordered" evidence="4">
    <location>
        <begin position="1"/>
        <end position="33"/>
    </location>
</feature>
<dbReference type="RefSeq" id="WP_075724924.1">
    <property type="nucleotide sequence ID" value="NZ_LTDM01000007.1"/>
</dbReference>
<keyword evidence="2 3" id="KW-0238">DNA-binding</keyword>
<dbReference type="GO" id="GO:0005829">
    <property type="term" value="C:cytosol"/>
    <property type="evidence" value="ECO:0007669"/>
    <property type="project" value="TreeGrafter"/>
</dbReference>
<dbReference type="GO" id="GO:0003677">
    <property type="term" value="F:DNA binding"/>
    <property type="evidence" value="ECO:0007669"/>
    <property type="project" value="UniProtKB-UniRule"/>
</dbReference>
<comment type="caution">
    <text evidence="5">The sequence shown here is derived from an EMBL/GenBank/DDBJ whole genome shotgun (WGS) entry which is preliminary data.</text>
</comment>
<feature type="compositionally biased region" description="Low complexity" evidence="4">
    <location>
        <begin position="15"/>
        <end position="25"/>
    </location>
</feature>
<accession>A0A1U7M831</accession>
<protein>
    <recommendedName>
        <fullName evidence="3">Nucleoid-associated protein TICRE_05710</fullName>
    </recommendedName>
</protein>
<evidence type="ECO:0000313" key="6">
    <source>
        <dbReference type="Proteomes" id="UP000186112"/>
    </source>
</evidence>
<dbReference type="AlphaFoldDB" id="A0A1U7M831"/>
<dbReference type="InterPro" id="IPR036894">
    <property type="entry name" value="YbaB-like_sf"/>
</dbReference>
<name>A0A1U7M831_TISCR</name>
<dbReference type="EMBL" id="LTDM01000007">
    <property type="protein sequence ID" value="OLS03457.1"/>
    <property type="molecule type" value="Genomic_DNA"/>
</dbReference>
<dbReference type="Gene3D" id="3.30.1310.10">
    <property type="entry name" value="Nucleoid-associated protein YbaB-like domain"/>
    <property type="match status" value="1"/>
</dbReference>
<dbReference type="PANTHER" id="PTHR33449:SF1">
    <property type="entry name" value="NUCLEOID-ASSOCIATED PROTEIN YBAB"/>
    <property type="match status" value="1"/>
</dbReference>
<comment type="function">
    <text evidence="3">Binds to DNA and alters its conformation. May be involved in regulation of gene expression, nucleoid organization and DNA protection.</text>
</comment>
<dbReference type="PANTHER" id="PTHR33449">
    <property type="entry name" value="NUCLEOID-ASSOCIATED PROTEIN YBAB"/>
    <property type="match status" value="1"/>
</dbReference>
<proteinExistence type="inferred from homology"/>
<dbReference type="OrthoDB" id="9795263at2"/>
<dbReference type="SUPFAM" id="SSF82607">
    <property type="entry name" value="YbaB-like"/>
    <property type="match status" value="1"/>
</dbReference>
<keyword evidence="1 3" id="KW-0963">Cytoplasm</keyword>
<sequence>MARGKFPGMGGGNMGNMMKQMQKMQKQMEDTQKELEQTEIEVTAGGGAIKAVVNGKKELLSIDIDESVVDPEDVEMLEDLVLAAVNEALRKAEEMMAKEMGKLTGGMNIPGLF</sequence>
<gene>
    <name evidence="5" type="ORF">TICRE_05710</name>
</gene>
<dbReference type="Pfam" id="PF02575">
    <property type="entry name" value="YbaB_DNA_bd"/>
    <property type="match status" value="1"/>
</dbReference>
<reference evidence="5 6" key="1">
    <citation type="submission" date="2016-02" db="EMBL/GenBank/DDBJ databases">
        <title>Genome sequence of Tissierella creatinophila DSM 6911.</title>
        <authorList>
            <person name="Poehlein A."/>
            <person name="Daniel R."/>
        </authorList>
    </citation>
    <scope>NUCLEOTIDE SEQUENCE [LARGE SCALE GENOMIC DNA]</scope>
    <source>
        <strain evidence="5 6">DSM 6911</strain>
    </source>
</reference>
<dbReference type="HAMAP" id="MF_00274">
    <property type="entry name" value="DNA_YbaB_EbfC"/>
    <property type="match status" value="1"/>
</dbReference>
<dbReference type="NCBIfam" id="TIGR00103">
    <property type="entry name" value="DNA_YbaB_EbfC"/>
    <property type="match status" value="1"/>
</dbReference>
<evidence type="ECO:0000313" key="5">
    <source>
        <dbReference type="EMBL" id="OLS03457.1"/>
    </source>
</evidence>
<keyword evidence="6" id="KW-1185">Reference proteome</keyword>
<evidence type="ECO:0000256" key="4">
    <source>
        <dbReference type="SAM" id="MobiDB-lite"/>
    </source>
</evidence>
<dbReference type="InterPro" id="IPR004401">
    <property type="entry name" value="YbaB/EbfC"/>
</dbReference>
<comment type="similarity">
    <text evidence="3">Belongs to the YbaB/EbfC family.</text>
</comment>
<dbReference type="FunFam" id="3.30.1310.10:FF:000002">
    <property type="entry name" value="Nucleoid-associated protein IKC_06587"/>
    <property type="match status" value="1"/>
</dbReference>
<organism evidence="5 6">
    <name type="scientific">Tissierella creatinophila DSM 6911</name>
    <dbReference type="NCBI Taxonomy" id="1123403"/>
    <lineage>
        <taxon>Bacteria</taxon>
        <taxon>Bacillati</taxon>
        <taxon>Bacillota</taxon>
        <taxon>Tissierellia</taxon>
        <taxon>Tissierellales</taxon>
        <taxon>Tissierellaceae</taxon>
        <taxon>Tissierella</taxon>
    </lineage>
</organism>
<evidence type="ECO:0000256" key="1">
    <source>
        <dbReference type="ARBA" id="ARBA00022490"/>
    </source>
</evidence>
<evidence type="ECO:0000256" key="2">
    <source>
        <dbReference type="ARBA" id="ARBA00023125"/>
    </source>
</evidence>
<comment type="subcellular location">
    <subcellularLocation>
        <location evidence="3">Cytoplasm</location>
        <location evidence="3">Nucleoid</location>
    </subcellularLocation>
</comment>
<comment type="subunit">
    <text evidence="3">Homodimer.</text>
</comment>